<keyword evidence="1" id="KW-0812">Transmembrane</keyword>
<feature type="transmembrane region" description="Helical" evidence="1">
    <location>
        <begin position="6"/>
        <end position="24"/>
    </location>
</feature>
<gene>
    <name evidence="2" type="ORF">SVIM_LOCUS362509</name>
</gene>
<name>A0A6N2MEG2_SALVM</name>
<keyword evidence="1" id="KW-1133">Transmembrane helix</keyword>
<keyword evidence="1" id="KW-0472">Membrane</keyword>
<sequence>MDVSVARFLHFTMVAISVLILRYVPQMRLPFPSSLRRLLILFHYGVQYSCQNVTKEKSGFYVDFFVL</sequence>
<dbReference type="EMBL" id="CAADRP010001802">
    <property type="protein sequence ID" value="VFU52621.1"/>
    <property type="molecule type" value="Genomic_DNA"/>
</dbReference>
<accession>A0A6N2MEG2</accession>
<dbReference type="AlphaFoldDB" id="A0A6N2MEG2"/>
<evidence type="ECO:0000313" key="2">
    <source>
        <dbReference type="EMBL" id="VFU52621.1"/>
    </source>
</evidence>
<organism evidence="2">
    <name type="scientific">Salix viminalis</name>
    <name type="common">Common osier</name>
    <name type="synonym">Basket willow</name>
    <dbReference type="NCBI Taxonomy" id="40686"/>
    <lineage>
        <taxon>Eukaryota</taxon>
        <taxon>Viridiplantae</taxon>
        <taxon>Streptophyta</taxon>
        <taxon>Embryophyta</taxon>
        <taxon>Tracheophyta</taxon>
        <taxon>Spermatophyta</taxon>
        <taxon>Magnoliopsida</taxon>
        <taxon>eudicotyledons</taxon>
        <taxon>Gunneridae</taxon>
        <taxon>Pentapetalae</taxon>
        <taxon>rosids</taxon>
        <taxon>fabids</taxon>
        <taxon>Malpighiales</taxon>
        <taxon>Salicaceae</taxon>
        <taxon>Saliceae</taxon>
        <taxon>Salix</taxon>
    </lineage>
</organism>
<proteinExistence type="predicted"/>
<reference evidence="2" key="1">
    <citation type="submission" date="2019-03" db="EMBL/GenBank/DDBJ databases">
        <authorList>
            <person name="Mank J."/>
            <person name="Almeida P."/>
        </authorList>
    </citation>
    <scope>NUCLEOTIDE SEQUENCE</scope>
    <source>
        <strain evidence="2">78183</strain>
    </source>
</reference>
<protein>
    <submittedName>
        <fullName evidence="2">Uncharacterized protein</fullName>
    </submittedName>
</protein>
<evidence type="ECO:0000256" key="1">
    <source>
        <dbReference type="SAM" id="Phobius"/>
    </source>
</evidence>